<gene>
    <name evidence="1" type="ORF">KLA_13329</name>
</gene>
<proteinExistence type="predicted"/>
<keyword evidence="2" id="KW-1185">Reference proteome</keyword>
<organism evidence="1 2">
    <name type="scientific">Cellulophaga geojensis KL-A</name>
    <dbReference type="NCBI Taxonomy" id="1328323"/>
    <lineage>
        <taxon>Bacteria</taxon>
        <taxon>Pseudomonadati</taxon>
        <taxon>Bacteroidota</taxon>
        <taxon>Flavobacteriia</taxon>
        <taxon>Flavobacteriales</taxon>
        <taxon>Flavobacteriaceae</taxon>
        <taxon>Cellulophaga</taxon>
    </lineage>
</organism>
<dbReference type="Proteomes" id="UP000019275">
    <property type="component" value="Unassembled WGS sequence"/>
</dbReference>
<evidence type="ECO:0000313" key="2">
    <source>
        <dbReference type="Proteomes" id="UP000019275"/>
    </source>
</evidence>
<reference evidence="1 2" key="1">
    <citation type="journal article" date="2014" name="Genome Announc.">
        <title>Draft Genome Sequence of the Carrageenan-Degrading Bacterium Cellulophaga sp. Strain KL-A, Isolated from Decaying Marine Algae.</title>
        <authorList>
            <person name="Shan D."/>
            <person name="Ying J."/>
            <person name="Li X."/>
            <person name="Gao Z."/>
            <person name="Wei G."/>
            <person name="Shao Z."/>
        </authorList>
    </citation>
    <scope>NUCLEOTIDE SEQUENCE [LARGE SCALE GENOMIC DNA]</scope>
    <source>
        <strain evidence="1 2">KL-A</strain>
    </source>
</reference>
<comment type="caution">
    <text evidence="1">The sequence shown here is derived from an EMBL/GenBank/DDBJ whole genome shotgun (WGS) entry which is preliminary data.</text>
</comment>
<accession>A0ABN0RLP4</accession>
<name>A0ABN0RLP4_9FLAO</name>
<evidence type="ECO:0000313" key="1">
    <source>
        <dbReference type="EMBL" id="EWH12770.1"/>
    </source>
</evidence>
<dbReference type="EMBL" id="ARZX01000018">
    <property type="protein sequence ID" value="EWH12770.1"/>
    <property type="molecule type" value="Genomic_DNA"/>
</dbReference>
<sequence length="79" mass="8669">MSLIDQGDKLILNILKMKNFKLEANEMLQRNELKTVFGGLVDLTPSLGGNCNEERPTYCCCDDNSCGCTSAPNCDNFCG</sequence>
<protein>
    <submittedName>
        <fullName evidence="1">Uncharacterized protein</fullName>
    </submittedName>
</protein>